<keyword evidence="2" id="KW-1185">Reference proteome</keyword>
<sequence>MNTKIDTAEADTYYDAAGDEPYPSATSVLGLPCCNEQKGKKTKKGDRIHGMTTRKAIGACREEMGERRTRFLVHLF</sequence>
<accession>A0A8J2YG53</accession>
<organism evidence="1 2">
    <name type="scientific">Pullulanibacillus camelliae</name>
    <dbReference type="NCBI Taxonomy" id="1707096"/>
    <lineage>
        <taxon>Bacteria</taxon>
        <taxon>Bacillati</taxon>
        <taxon>Bacillota</taxon>
        <taxon>Bacilli</taxon>
        <taxon>Bacillales</taxon>
        <taxon>Sporolactobacillaceae</taxon>
        <taxon>Pullulanibacillus</taxon>
    </lineage>
</organism>
<name>A0A8J2YG53_9BACL</name>
<dbReference type="EMBL" id="BMIR01000005">
    <property type="protein sequence ID" value="GGE36864.1"/>
    <property type="molecule type" value="Genomic_DNA"/>
</dbReference>
<evidence type="ECO:0000313" key="1">
    <source>
        <dbReference type="EMBL" id="GGE36864.1"/>
    </source>
</evidence>
<protein>
    <submittedName>
        <fullName evidence="1">Uncharacterized protein</fullName>
    </submittedName>
</protein>
<evidence type="ECO:0000313" key="2">
    <source>
        <dbReference type="Proteomes" id="UP000628775"/>
    </source>
</evidence>
<dbReference type="Proteomes" id="UP000628775">
    <property type="component" value="Unassembled WGS sequence"/>
</dbReference>
<comment type="caution">
    <text evidence="1">The sequence shown here is derived from an EMBL/GenBank/DDBJ whole genome shotgun (WGS) entry which is preliminary data.</text>
</comment>
<reference evidence="1" key="1">
    <citation type="journal article" date="2014" name="Int. J. Syst. Evol. Microbiol.">
        <title>Complete genome sequence of Corynebacterium casei LMG S-19264T (=DSM 44701T), isolated from a smear-ripened cheese.</title>
        <authorList>
            <consortium name="US DOE Joint Genome Institute (JGI-PGF)"/>
            <person name="Walter F."/>
            <person name="Albersmeier A."/>
            <person name="Kalinowski J."/>
            <person name="Ruckert C."/>
        </authorList>
    </citation>
    <scope>NUCLEOTIDE SEQUENCE</scope>
    <source>
        <strain evidence="1">CGMCC 1.15371</strain>
    </source>
</reference>
<reference evidence="1" key="2">
    <citation type="submission" date="2020-09" db="EMBL/GenBank/DDBJ databases">
        <authorList>
            <person name="Sun Q."/>
            <person name="Zhou Y."/>
        </authorList>
    </citation>
    <scope>NUCLEOTIDE SEQUENCE</scope>
    <source>
        <strain evidence="1">CGMCC 1.15371</strain>
    </source>
</reference>
<dbReference type="AlphaFoldDB" id="A0A8J2YG53"/>
<gene>
    <name evidence="1" type="ORF">GCM10011391_14690</name>
</gene>
<proteinExistence type="predicted"/>